<dbReference type="PANTHER" id="PTHR13696:SF52">
    <property type="entry name" value="PARA FAMILY PROTEIN CT_582"/>
    <property type="match status" value="1"/>
</dbReference>
<proteinExistence type="predicted"/>
<organism evidence="1">
    <name type="scientific">marine metagenome</name>
    <dbReference type="NCBI Taxonomy" id="408172"/>
    <lineage>
        <taxon>unclassified sequences</taxon>
        <taxon>metagenomes</taxon>
        <taxon>ecological metagenomes</taxon>
    </lineage>
</organism>
<dbReference type="EMBL" id="UINC01191302">
    <property type="protein sequence ID" value="SVE05876.1"/>
    <property type="molecule type" value="Genomic_DNA"/>
</dbReference>
<feature type="non-terminal residue" evidence="1">
    <location>
        <position position="1"/>
    </location>
</feature>
<evidence type="ECO:0000313" key="1">
    <source>
        <dbReference type="EMBL" id="SVE05876.1"/>
    </source>
</evidence>
<sequence length="94" mass="10799">EHLNMKLRIIGVLLTMFDTRTRLAHQVEKDVRLHFPQTFKTVIPRSVRLGEAPSHGRSILRYAPSSKAAIAYVDLANELHTCMEDENELRTTNE</sequence>
<name>A0A383ADB8_9ZZZZ</name>
<dbReference type="AlphaFoldDB" id="A0A383ADB8"/>
<gene>
    <name evidence="1" type="ORF">METZ01_LOCUS458730</name>
</gene>
<dbReference type="InterPro" id="IPR050678">
    <property type="entry name" value="DNA_Partitioning_ATPase"/>
</dbReference>
<accession>A0A383ADB8</accession>
<reference evidence="1" key="1">
    <citation type="submission" date="2018-05" db="EMBL/GenBank/DDBJ databases">
        <authorList>
            <person name="Lanie J.A."/>
            <person name="Ng W.-L."/>
            <person name="Kazmierczak K.M."/>
            <person name="Andrzejewski T.M."/>
            <person name="Davidsen T.M."/>
            <person name="Wayne K.J."/>
            <person name="Tettelin H."/>
            <person name="Glass J.I."/>
            <person name="Rusch D."/>
            <person name="Podicherti R."/>
            <person name="Tsui H.-C.T."/>
            <person name="Winkler M.E."/>
        </authorList>
    </citation>
    <scope>NUCLEOTIDE SEQUENCE</scope>
</reference>
<dbReference type="Gene3D" id="3.40.50.300">
    <property type="entry name" value="P-loop containing nucleotide triphosphate hydrolases"/>
    <property type="match status" value="1"/>
</dbReference>
<dbReference type="SUPFAM" id="SSF52540">
    <property type="entry name" value="P-loop containing nucleoside triphosphate hydrolases"/>
    <property type="match status" value="1"/>
</dbReference>
<dbReference type="PANTHER" id="PTHR13696">
    <property type="entry name" value="P-LOOP CONTAINING NUCLEOSIDE TRIPHOSPHATE HYDROLASE"/>
    <property type="match status" value="1"/>
</dbReference>
<protein>
    <recommendedName>
        <fullName evidence="2">CobQ/CobB/MinD/ParA nucleotide binding domain-containing protein</fullName>
    </recommendedName>
</protein>
<dbReference type="InterPro" id="IPR027417">
    <property type="entry name" value="P-loop_NTPase"/>
</dbReference>
<evidence type="ECO:0008006" key="2">
    <source>
        <dbReference type="Google" id="ProtNLM"/>
    </source>
</evidence>